<evidence type="ECO:0000256" key="15">
    <source>
        <dbReference type="PROSITE-ProRule" id="PRU10040"/>
    </source>
</evidence>
<keyword evidence="17" id="KW-1133">Transmembrane helix</keyword>
<dbReference type="SUPFAM" id="SSF101148">
    <property type="entry name" value="Plant invertase/pectin methylesterase inhibitor"/>
    <property type="match status" value="1"/>
</dbReference>
<evidence type="ECO:0000256" key="6">
    <source>
        <dbReference type="ARBA" id="ARBA00022512"/>
    </source>
</evidence>
<dbReference type="AlphaFoldDB" id="A0A068TS90"/>
<dbReference type="Gene3D" id="2.160.20.10">
    <property type="entry name" value="Single-stranded right-handed beta-helix, Pectin lyase-like"/>
    <property type="match status" value="1"/>
</dbReference>
<dbReference type="GO" id="GO:0042545">
    <property type="term" value="P:cell wall modification"/>
    <property type="evidence" value="ECO:0007669"/>
    <property type="project" value="UniProtKB-UniRule"/>
</dbReference>
<evidence type="ECO:0000256" key="5">
    <source>
        <dbReference type="ARBA" id="ARBA00013229"/>
    </source>
</evidence>
<evidence type="ECO:0000256" key="17">
    <source>
        <dbReference type="SAM" id="Phobius"/>
    </source>
</evidence>
<keyword evidence="6" id="KW-0134">Cell wall</keyword>
<evidence type="ECO:0000256" key="10">
    <source>
        <dbReference type="ARBA" id="ARBA00023157"/>
    </source>
</evidence>
<evidence type="ECO:0000256" key="8">
    <source>
        <dbReference type="ARBA" id="ARBA00022801"/>
    </source>
</evidence>
<evidence type="ECO:0000256" key="9">
    <source>
        <dbReference type="ARBA" id="ARBA00023085"/>
    </source>
</evidence>
<dbReference type="SMART" id="SM00856">
    <property type="entry name" value="PMEI"/>
    <property type="match status" value="1"/>
</dbReference>
<feature type="active site" evidence="15">
    <location>
        <position position="402"/>
    </location>
</feature>
<dbReference type="Gene3D" id="1.20.140.40">
    <property type="entry name" value="Invertase/pectin methylesterase inhibitor family protein"/>
    <property type="match status" value="1"/>
</dbReference>
<dbReference type="EC" id="3.1.1.11" evidence="5 16"/>
<evidence type="ECO:0000256" key="7">
    <source>
        <dbReference type="ARBA" id="ARBA00022525"/>
    </source>
</evidence>
<dbReference type="NCBIfam" id="TIGR01614">
    <property type="entry name" value="PME_inhib"/>
    <property type="match status" value="1"/>
</dbReference>
<dbReference type="PhylomeDB" id="A0A068TS90"/>
<evidence type="ECO:0000313" key="19">
    <source>
        <dbReference type="EMBL" id="CDO98834.1"/>
    </source>
</evidence>
<protein>
    <recommendedName>
        <fullName evidence="5 16">Pectinesterase</fullName>
        <ecNumber evidence="5 16">3.1.1.11</ecNumber>
    </recommendedName>
</protein>
<name>A0A068TS90_COFCA</name>
<reference evidence="20" key="1">
    <citation type="journal article" date="2014" name="Science">
        <title>The coffee genome provides insight into the convergent evolution of caffeine biosynthesis.</title>
        <authorList>
            <person name="Denoeud F."/>
            <person name="Carretero-Paulet L."/>
            <person name="Dereeper A."/>
            <person name="Droc G."/>
            <person name="Guyot R."/>
            <person name="Pietrella M."/>
            <person name="Zheng C."/>
            <person name="Alberti A."/>
            <person name="Anthony F."/>
            <person name="Aprea G."/>
            <person name="Aury J.M."/>
            <person name="Bento P."/>
            <person name="Bernard M."/>
            <person name="Bocs S."/>
            <person name="Campa C."/>
            <person name="Cenci A."/>
            <person name="Combes M.C."/>
            <person name="Crouzillat D."/>
            <person name="Da Silva C."/>
            <person name="Daddiego L."/>
            <person name="De Bellis F."/>
            <person name="Dussert S."/>
            <person name="Garsmeur O."/>
            <person name="Gayraud T."/>
            <person name="Guignon V."/>
            <person name="Jahn K."/>
            <person name="Jamilloux V."/>
            <person name="Joet T."/>
            <person name="Labadie K."/>
            <person name="Lan T."/>
            <person name="Leclercq J."/>
            <person name="Lepelley M."/>
            <person name="Leroy T."/>
            <person name="Li L.T."/>
            <person name="Librado P."/>
            <person name="Lopez L."/>
            <person name="Munoz A."/>
            <person name="Noel B."/>
            <person name="Pallavicini A."/>
            <person name="Perrotta G."/>
            <person name="Poncet V."/>
            <person name="Pot D."/>
            <person name="Priyono X."/>
            <person name="Rigoreau M."/>
            <person name="Rouard M."/>
            <person name="Rozas J."/>
            <person name="Tranchant-Dubreuil C."/>
            <person name="VanBuren R."/>
            <person name="Zhang Q."/>
            <person name="Andrade A.C."/>
            <person name="Argout X."/>
            <person name="Bertrand B."/>
            <person name="de Kochko A."/>
            <person name="Graziosi G."/>
            <person name="Henry R.J."/>
            <person name="Jayarama X."/>
            <person name="Ming R."/>
            <person name="Nagai C."/>
            <person name="Rounsley S."/>
            <person name="Sankoff D."/>
            <person name="Giuliano G."/>
            <person name="Albert V.A."/>
            <person name="Wincker P."/>
            <person name="Lashermes P."/>
        </authorList>
    </citation>
    <scope>NUCLEOTIDE SEQUENCE [LARGE SCALE GENOMIC DNA]</scope>
    <source>
        <strain evidence="20">cv. DH200-94</strain>
    </source>
</reference>
<dbReference type="PANTHER" id="PTHR31707">
    <property type="entry name" value="PECTINESTERASE"/>
    <property type="match status" value="1"/>
</dbReference>
<dbReference type="InterPro" id="IPR033131">
    <property type="entry name" value="Pectinesterase_Asp_AS"/>
</dbReference>
<dbReference type="SUPFAM" id="SSF51126">
    <property type="entry name" value="Pectin lyase-like"/>
    <property type="match status" value="1"/>
</dbReference>
<dbReference type="GO" id="GO:0030599">
    <property type="term" value="F:pectinesterase activity"/>
    <property type="evidence" value="ECO:0007669"/>
    <property type="project" value="UniProtKB-UniRule"/>
</dbReference>
<evidence type="ECO:0000256" key="12">
    <source>
        <dbReference type="ARBA" id="ARBA00023316"/>
    </source>
</evidence>
<keyword evidence="10" id="KW-1015">Disulfide bond</keyword>
<dbReference type="FunFam" id="2.160.20.10:FF:000001">
    <property type="entry name" value="Pectinesterase"/>
    <property type="match status" value="1"/>
</dbReference>
<evidence type="ECO:0000256" key="14">
    <source>
        <dbReference type="ARBA" id="ARBA00057335"/>
    </source>
</evidence>
<dbReference type="Gramene" id="CDO98834">
    <property type="protein sequence ID" value="CDO98834"/>
    <property type="gene ID" value="GSCOC_T00025767001"/>
</dbReference>
<dbReference type="Proteomes" id="UP000295252">
    <property type="component" value="Chromosome V"/>
</dbReference>
<dbReference type="FunFam" id="1.20.140.40:FF:000001">
    <property type="entry name" value="Pectinesterase"/>
    <property type="match status" value="1"/>
</dbReference>
<dbReference type="GO" id="GO:0004857">
    <property type="term" value="F:enzyme inhibitor activity"/>
    <property type="evidence" value="ECO:0007669"/>
    <property type="project" value="InterPro"/>
</dbReference>
<keyword evidence="8 16" id="KW-0378">Hydrolase</keyword>
<comment type="function">
    <text evidence="14">Acts in the modification of cell walls via demethylesterification of cell wall pectin.</text>
</comment>
<dbReference type="InParanoid" id="A0A068TS90"/>
<dbReference type="OrthoDB" id="2019149at2759"/>
<dbReference type="Pfam" id="PF04043">
    <property type="entry name" value="PMEI"/>
    <property type="match status" value="1"/>
</dbReference>
<sequence>MGYDDSSRNKKLAILSVSSILLVAAVVGVVTYGSSHKNVESPSAGADATPVTSSSKAIQSLCQHTDYKETCEDSLSKAKNTSDPRELVKVAFQTTVDNLGEVIKNSSLLQNAAKDPRTSDALDICKEVLNTAIDDFKRSFDKVQDFDISKLDDYAADLKTWLSGAITLQQTCLDAFENTTGDTGEKMKQLMRTAVQLSSNGLAIVTDFSEILGTLAIPGLSRRLLSAEKRKLDEENFVERRLLQVDPSSIKPNAIIAQDGSGTFKTIRDAINTVPKNNTTPFVILIKAGVYKEVILIPRRINNVVIMGEGPNVTKITANKNYVDGIGTFHTATVAINGDGCILRDIGIENSAGPEKHQAVALRVSGDRTIVYNCQIDGYQDTLYSHTYRQFYRDTTISGTIDFIFGDAAAVFQNCKLIVRMPLVNQACMVTAQGRNNSRSTGAIVLQNCSIVADPALLSADPPVRAYLGRPWKEYSRTIIMQSNIDGFIDPQGWSPWMGTFGLKTLYYAEYQNRGPGANTDQRVDWPGIQHITPQVAESFTPGKYFIGDSWITASGFPYVPGMLKV</sequence>
<evidence type="ECO:0000256" key="1">
    <source>
        <dbReference type="ARBA" id="ARBA00004191"/>
    </source>
</evidence>
<keyword evidence="12" id="KW-0961">Cell wall biogenesis/degradation</keyword>
<comment type="similarity">
    <text evidence="4">In the C-terminal section; belongs to the pectinesterase family.</text>
</comment>
<gene>
    <name evidence="19" type="ORF">GSCOC_T00025767001</name>
</gene>
<proteinExistence type="inferred from homology"/>
<comment type="catalytic activity">
    <reaction evidence="13 16">
        <text>[(1-&gt;4)-alpha-D-galacturonosyl methyl ester](n) + n H2O = [(1-&gt;4)-alpha-D-galacturonosyl](n) + n methanol + n H(+)</text>
        <dbReference type="Rhea" id="RHEA:22380"/>
        <dbReference type="Rhea" id="RHEA-COMP:14570"/>
        <dbReference type="Rhea" id="RHEA-COMP:14573"/>
        <dbReference type="ChEBI" id="CHEBI:15377"/>
        <dbReference type="ChEBI" id="CHEBI:15378"/>
        <dbReference type="ChEBI" id="CHEBI:17790"/>
        <dbReference type="ChEBI" id="CHEBI:140522"/>
        <dbReference type="ChEBI" id="CHEBI:140523"/>
        <dbReference type="EC" id="3.1.1.11"/>
    </reaction>
</comment>
<keyword evidence="17" id="KW-0472">Membrane</keyword>
<dbReference type="GO" id="GO:0045490">
    <property type="term" value="P:pectin catabolic process"/>
    <property type="evidence" value="ECO:0007669"/>
    <property type="project" value="UniProtKB-UniRule"/>
</dbReference>
<keyword evidence="9 16" id="KW-0063">Aspartyl esterase</keyword>
<organism evidence="19 20">
    <name type="scientific">Coffea canephora</name>
    <name type="common">Robusta coffee</name>
    <dbReference type="NCBI Taxonomy" id="49390"/>
    <lineage>
        <taxon>Eukaryota</taxon>
        <taxon>Viridiplantae</taxon>
        <taxon>Streptophyta</taxon>
        <taxon>Embryophyta</taxon>
        <taxon>Tracheophyta</taxon>
        <taxon>Spermatophyta</taxon>
        <taxon>Magnoliopsida</taxon>
        <taxon>eudicotyledons</taxon>
        <taxon>Gunneridae</taxon>
        <taxon>Pentapetalae</taxon>
        <taxon>asterids</taxon>
        <taxon>lamiids</taxon>
        <taxon>Gentianales</taxon>
        <taxon>Rubiaceae</taxon>
        <taxon>Ixoroideae</taxon>
        <taxon>Gardenieae complex</taxon>
        <taxon>Bertiereae - Coffeeae clade</taxon>
        <taxon>Coffeeae</taxon>
        <taxon>Coffea</taxon>
    </lineage>
</organism>
<feature type="transmembrane region" description="Helical" evidence="17">
    <location>
        <begin position="12"/>
        <end position="33"/>
    </location>
</feature>
<dbReference type="InterPro" id="IPR012334">
    <property type="entry name" value="Pectin_lyas_fold"/>
</dbReference>
<dbReference type="Pfam" id="PF01095">
    <property type="entry name" value="Pectinesterase"/>
    <property type="match status" value="1"/>
</dbReference>
<dbReference type="CDD" id="cd15798">
    <property type="entry name" value="PMEI-like_3"/>
    <property type="match status" value="1"/>
</dbReference>
<keyword evidence="7" id="KW-0964">Secreted</keyword>
<accession>A0A068TS90</accession>
<evidence type="ECO:0000256" key="3">
    <source>
        <dbReference type="ARBA" id="ARBA00006027"/>
    </source>
</evidence>
<evidence type="ECO:0000256" key="13">
    <source>
        <dbReference type="ARBA" id="ARBA00047928"/>
    </source>
</evidence>
<dbReference type="InterPro" id="IPR035513">
    <property type="entry name" value="Invertase/methylesterase_inhib"/>
</dbReference>
<dbReference type="STRING" id="49390.A0A068TS90"/>
<dbReference type="PROSITE" id="PS00503">
    <property type="entry name" value="PECTINESTERASE_2"/>
    <property type="match status" value="1"/>
</dbReference>
<evidence type="ECO:0000256" key="4">
    <source>
        <dbReference type="ARBA" id="ARBA00007786"/>
    </source>
</evidence>
<comment type="pathway">
    <text evidence="2 16">Glycan metabolism; pectin degradation; 2-dehydro-3-deoxy-D-gluconate from pectin: step 1/5.</text>
</comment>
<dbReference type="OMA" id="MVLQNCT"/>
<dbReference type="InterPro" id="IPR006501">
    <property type="entry name" value="Pectinesterase_inhib_dom"/>
</dbReference>
<comment type="similarity">
    <text evidence="3">In the N-terminal section; belongs to the PMEI family.</text>
</comment>
<evidence type="ECO:0000256" key="2">
    <source>
        <dbReference type="ARBA" id="ARBA00005184"/>
    </source>
</evidence>
<feature type="domain" description="Pectinesterase inhibitor" evidence="18">
    <location>
        <begin position="53"/>
        <end position="204"/>
    </location>
</feature>
<keyword evidence="17" id="KW-0812">Transmembrane</keyword>
<dbReference type="UniPathway" id="UPA00545">
    <property type="reaction ID" value="UER00823"/>
</dbReference>
<keyword evidence="20" id="KW-1185">Reference proteome</keyword>
<dbReference type="InterPro" id="IPR000070">
    <property type="entry name" value="Pectinesterase_cat"/>
</dbReference>
<comment type="subcellular location">
    <subcellularLocation>
        <location evidence="1">Secreted</location>
        <location evidence="1">Cell wall</location>
    </subcellularLocation>
</comment>
<evidence type="ECO:0000313" key="20">
    <source>
        <dbReference type="Proteomes" id="UP000295252"/>
    </source>
</evidence>
<dbReference type="InterPro" id="IPR011050">
    <property type="entry name" value="Pectin_lyase_fold/virulence"/>
</dbReference>
<evidence type="ECO:0000259" key="18">
    <source>
        <dbReference type="SMART" id="SM00856"/>
    </source>
</evidence>
<dbReference type="EMBL" id="HG739087">
    <property type="protein sequence ID" value="CDO98834.1"/>
    <property type="molecule type" value="Genomic_DNA"/>
</dbReference>
<evidence type="ECO:0000256" key="16">
    <source>
        <dbReference type="RuleBase" id="RU000589"/>
    </source>
</evidence>
<evidence type="ECO:0000256" key="11">
    <source>
        <dbReference type="ARBA" id="ARBA00023180"/>
    </source>
</evidence>
<keyword evidence="11" id="KW-0325">Glycoprotein</keyword>